<feature type="transmembrane region" description="Helical" evidence="11">
    <location>
        <begin position="38"/>
        <end position="58"/>
    </location>
</feature>
<dbReference type="Pfam" id="PF09439">
    <property type="entry name" value="SRPRB"/>
    <property type="match status" value="1"/>
</dbReference>
<dbReference type="GO" id="GO:0005789">
    <property type="term" value="C:endoplasmic reticulum membrane"/>
    <property type="evidence" value="ECO:0007669"/>
    <property type="project" value="UniProtKB-SubCell"/>
</dbReference>
<organism evidence="12 13">
    <name type="scientific">Thelohanellus kitauei</name>
    <name type="common">Myxosporean</name>
    <dbReference type="NCBI Taxonomy" id="669202"/>
    <lineage>
        <taxon>Eukaryota</taxon>
        <taxon>Metazoa</taxon>
        <taxon>Cnidaria</taxon>
        <taxon>Myxozoa</taxon>
        <taxon>Myxosporea</taxon>
        <taxon>Bivalvulida</taxon>
        <taxon>Platysporina</taxon>
        <taxon>Myxobolidae</taxon>
        <taxon>Thelohanellus</taxon>
    </lineage>
</organism>
<evidence type="ECO:0000256" key="6">
    <source>
        <dbReference type="ARBA" id="ARBA00022824"/>
    </source>
</evidence>
<dbReference type="OrthoDB" id="41266at2759"/>
<evidence type="ECO:0000256" key="4">
    <source>
        <dbReference type="ARBA" id="ARBA00022692"/>
    </source>
</evidence>
<sequence>MQQIPMDLVSILPFVVSLVILVVASLVIYRYWFRERPYTLLVVGLSGSGKTYISFAAITKDPPMTVTSFVPNIYDYKCLGSKKSIRVIDIPGHERIRSQLFHKYKSMATTILFLIDAVTLKQQSETVTSFLYQVMNDRILRKNKVKIILGFNYKDLDDKQKVPIDDLVKTMQFLMHLVKKSMDSYIMAMSNNVDKNPNTDAITDLSSLEAIEMDRSKFMDLLEHI</sequence>
<name>A0A0C2MGD9_THEKT</name>
<comment type="caution">
    <text evidence="12">The sequence shown here is derived from an EMBL/GenBank/DDBJ whole genome shotgun (WGS) entry which is preliminary data.</text>
</comment>
<keyword evidence="9 11" id="KW-0472">Membrane</keyword>
<dbReference type="Gene3D" id="3.40.50.300">
    <property type="entry name" value="P-loop containing nucleotide triphosphate hydrolases"/>
    <property type="match status" value="1"/>
</dbReference>
<keyword evidence="8" id="KW-0342">GTP-binding</keyword>
<reference evidence="12 13" key="1">
    <citation type="journal article" date="2014" name="Genome Biol. Evol.">
        <title>The genome of the myxosporean Thelohanellus kitauei shows adaptations to nutrient acquisition within its fish host.</title>
        <authorList>
            <person name="Yang Y."/>
            <person name="Xiong J."/>
            <person name="Zhou Z."/>
            <person name="Huo F."/>
            <person name="Miao W."/>
            <person name="Ran C."/>
            <person name="Liu Y."/>
            <person name="Zhang J."/>
            <person name="Feng J."/>
            <person name="Wang M."/>
            <person name="Wang M."/>
            <person name="Wang L."/>
            <person name="Yao B."/>
        </authorList>
    </citation>
    <scope>NUCLEOTIDE SEQUENCE [LARGE SCALE GENOMIC DNA]</scope>
    <source>
        <strain evidence="12">Wuqing</strain>
    </source>
</reference>
<keyword evidence="5" id="KW-0547">Nucleotide-binding</keyword>
<gene>
    <name evidence="12" type="ORF">RF11_14758</name>
</gene>
<comment type="subcellular location">
    <subcellularLocation>
        <location evidence="1">Endoplasmic reticulum membrane</location>
        <topology evidence="1">Single-pass membrane protein</topology>
    </subcellularLocation>
</comment>
<evidence type="ECO:0000256" key="10">
    <source>
        <dbReference type="ARBA" id="ARBA00023170"/>
    </source>
</evidence>
<evidence type="ECO:0000256" key="7">
    <source>
        <dbReference type="ARBA" id="ARBA00022989"/>
    </source>
</evidence>
<feature type="transmembrane region" description="Helical" evidence="11">
    <location>
        <begin position="12"/>
        <end position="32"/>
    </location>
</feature>
<keyword evidence="6" id="KW-0256">Endoplasmic reticulum</keyword>
<evidence type="ECO:0000256" key="8">
    <source>
        <dbReference type="ARBA" id="ARBA00023134"/>
    </source>
</evidence>
<dbReference type="InterPro" id="IPR027417">
    <property type="entry name" value="P-loop_NTPase"/>
</dbReference>
<keyword evidence="13" id="KW-1185">Reference proteome</keyword>
<dbReference type="EMBL" id="JWZT01003593">
    <property type="protein sequence ID" value="KII66236.1"/>
    <property type="molecule type" value="Genomic_DNA"/>
</dbReference>
<dbReference type="InterPro" id="IPR019009">
    <property type="entry name" value="SRP_receptor_beta_su"/>
</dbReference>
<keyword evidence="10 12" id="KW-0675">Receptor</keyword>
<dbReference type="Proteomes" id="UP000031668">
    <property type="component" value="Unassembled WGS sequence"/>
</dbReference>
<evidence type="ECO:0000256" key="1">
    <source>
        <dbReference type="ARBA" id="ARBA00004389"/>
    </source>
</evidence>
<accession>A0A0C2MGD9</accession>
<evidence type="ECO:0000256" key="9">
    <source>
        <dbReference type="ARBA" id="ARBA00023136"/>
    </source>
</evidence>
<evidence type="ECO:0000313" key="13">
    <source>
        <dbReference type="Proteomes" id="UP000031668"/>
    </source>
</evidence>
<evidence type="ECO:0000256" key="3">
    <source>
        <dbReference type="ARBA" id="ARBA00020256"/>
    </source>
</evidence>
<evidence type="ECO:0000256" key="2">
    <source>
        <dbReference type="ARBA" id="ARBA00005619"/>
    </source>
</evidence>
<comment type="similarity">
    <text evidence="2">Belongs to the SRP receptor beta subunit family.</text>
</comment>
<evidence type="ECO:0000256" key="5">
    <source>
        <dbReference type="ARBA" id="ARBA00022741"/>
    </source>
</evidence>
<dbReference type="SUPFAM" id="SSF52540">
    <property type="entry name" value="P-loop containing nucleoside triphosphate hydrolases"/>
    <property type="match status" value="1"/>
</dbReference>
<dbReference type="AlphaFoldDB" id="A0A0C2MGD9"/>
<evidence type="ECO:0000256" key="11">
    <source>
        <dbReference type="SAM" id="Phobius"/>
    </source>
</evidence>
<protein>
    <recommendedName>
        <fullName evidence="3">Signal recognition particle receptor subunit beta</fullName>
    </recommendedName>
</protein>
<keyword evidence="4 11" id="KW-0812">Transmembrane</keyword>
<proteinExistence type="inferred from homology"/>
<evidence type="ECO:0000313" key="12">
    <source>
        <dbReference type="EMBL" id="KII66236.1"/>
    </source>
</evidence>
<dbReference type="OMA" id="DWEGGEV"/>
<keyword evidence="7 11" id="KW-1133">Transmembrane helix</keyword>
<dbReference type="GO" id="GO:0005525">
    <property type="term" value="F:GTP binding"/>
    <property type="evidence" value="ECO:0007669"/>
    <property type="project" value="UniProtKB-KW"/>
</dbReference>